<feature type="region of interest" description="Disordered" evidence="10">
    <location>
        <begin position="201"/>
        <end position="225"/>
    </location>
</feature>
<dbReference type="Pfam" id="PF08221">
    <property type="entry name" value="HTH_9"/>
    <property type="match status" value="1"/>
</dbReference>
<evidence type="ECO:0000256" key="8">
    <source>
        <dbReference type="ARBA" id="ARBA00025127"/>
    </source>
</evidence>
<evidence type="ECO:0000259" key="12">
    <source>
        <dbReference type="Pfam" id="PF08221"/>
    </source>
</evidence>
<dbReference type="GO" id="GO:0003697">
    <property type="term" value="F:single-stranded DNA binding"/>
    <property type="evidence" value="ECO:0007669"/>
    <property type="project" value="UniProtKB-UniRule"/>
</dbReference>
<dbReference type="Gene3D" id="1.10.10.10">
    <property type="entry name" value="Winged helix-like DNA-binding domain superfamily/Winged helix DNA-binding domain"/>
    <property type="match status" value="3"/>
</dbReference>
<evidence type="ECO:0000259" key="13">
    <source>
        <dbReference type="Pfam" id="PF22536"/>
    </source>
</evidence>
<dbReference type="GO" id="GO:0005666">
    <property type="term" value="C:RNA polymerase III complex"/>
    <property type="evidence" value="ECO:0007669"/>
    <property type="project" value="UniProtKB-UniRule"/>
</dbReference>
<protein>
    <recommendedName>
        <fullName evidence="4 9">DNA-directed RNA polymerase III subunit RPC3</fullName>
        <shortName evidence="9">RNA polymerase III subunit C3</shortName>
    </recommendedName>
</protein>
<comment type="function">
    <text evidence="8 9">DNA-dependent RNA polymerase catalyzes the transcription of DNA into RNA using the four ribonucleoside triphosphates as substrates. Specific core component of RNA polymerase III which synthesizes small RNAs, such as 5S rRNA and tRNAs.</text>
</comment>
<keyword evidence="6 9" id="KW-0804">Transcription</keyword>
<feature type="compositionally biased region" description="Basic and acidic residues" evidence="10">
    <location>
        <begin position="201"/>
        <end position="215"/>
    </location>
</feature>
<dbReference type="AlphaFoldDB" id="A0A0W0F1R3"/>
<dbReference type="InterPro" id="IPR008806">
    <property type="entry name" value="RNA_pol_III_Rpc82_C"/>
</dbReference>
<evidence type="ECO:0000256" key="2">
    <source>
        <dbReference type="ARBA" id="ARBA00006835"/>
    </source>
</evidence>
<evidence type="ECO:0000256" key="7">
    <source>
        <dbReference type="ARBA" id="ARBA00023242"/>
    </source>
</evidence>
<evidence type="ECO:0000313" key="14">
    <source>
        <dbReference type="EMBL" id="KTB30267.1"/>
    </source>
</evidence>
<proteinExistence type="inferred from homology"/>
<dbReference type="Proteomes" id="UP000054988">
    <property type="component" value="Unassembled WGS sequence"/>
</dbReference>
<dbReference type="Pfam" id="PF22536">
    <property type="entry name" value="WHD_POLR3C"/>
    <property type="match status" value="1"/>
</dbReference>
<dbReference type="PANTHER" id="PTHR12949">
    <property type="entry name" value="RNA POLYMERASE III DNA DIRECTED -RELATED"/>
    <property type="match status" value="1"/>
</dbReference>
<dbReference type="eggNOG" id="KOG2587">
    <property type="taxonomic scope" value="Eukaryota"/>
</dbReference>
<evidence type="ECO:0000256" key="3">
    <source>
        <dbReference type="ARBA" id="ARBA00011206"/>
    </source>
</evidence>
<dbReference type="GO" id="GO:0006351">
    <property type="term" value="P:DNA-templated transcription"/>
    <property type="evidence" value="ECO:0007669"/>
    <property type="project" value="InterPro"/>
</dbReference>
<keyword evidence="7 9" id="KW-0539">Nucleus</keyword>
<comment type="subunit">
    <text evidence="3 9">Component of the RNA polymerase III (Pol III) complex consisting of 17 subunits.</text>
</comment>
<gene>
    <name evidence="14" type="ORF">WG66_17177</name>
</gene>
<evidence type="ECO:0000256" key="6">
    <source>
        <dbReference type="ARBA" id="ARBA00023163"/>
    </source>
</evidence>
<dbReference type="Pfam" id="PF05645">
    <property type="entry name" value="RNA_pol_Rpc82"/>
    <property type="match status" value="1"/>
</dbReference>
<reference evidence="14 15" key="1">
    <citation type="submission" date="2015-12" db="EMBL/GenBank/DDBJ databases">
        <title>Draft genome sequence of Moniliophthora roreri, the causal agent of frosty pod rot of cacao.</title>
        <authorList>
            <person name="Aime M.C."/>
            <person name="Diaz-Valderrama J.R."/>
            <person name="Kijpornyongpan T."/>
            <person name="Phillips-Mora W."/>
        </authorList>
    </citation>
    <scope>NUCLEOTIDE SEQUENCE [LARGE SCALE GENOMIC DNA]</scope>
    <source>
        <strain evidence="14 15">MCA 2952</strain>
    </source>
</reference>
<accession>A0A0W0F1R3</accession>
<evidence type="ECO:0000256" key="4">
    <source>
        <dbReference type="ARBA" id="ARBA00016689"/>
    </source>
</evidence>
<comment type="similarity">
    <text evidence="2 9">Belongs to the RNA polymerase beta chain family.</text>
</comment>
<dbReference type="InterPro" id="IPR036390">
    <property type="entry name" value="WH_DNA-bd_sf"/>
</dbReference>
<dbReference type="SUPFAM" id="SSF46785">
    <property type="entry name" value="Winged helix' DNA-binding domain"/>
    <property type="match status" value="1"/>
</dbReference>
<dbReference type="InterPro" id="IPR013197">
    <property type="entry name" value="RNA_pol_III_RPC82-rel_HTH"/>
</dbReference>
<comment type="caution">
    <text evidence="14">The sequence shown here is derived from an EMBL/GenBank/DDBJ whole genome shotgun (WGS) entry which is preliminary data.</text>
</comment>
<sequence>MADAHTRRLCTQIVSTHFGPLSAKVAETLLTRGRLTFPILVRFSQLKPRTVRTCILVLIQHNVLWHATPEDEGCQEVFEFNIEECLNRLSFGFYAYQAQMLFGDAASEIVQLILDHGKLRPPEILSNLVWDERKGNALYTQALHKLVSKHYLKPSTILAHISPRDKRIQYEAEERAKISGLPTAKQLREARETAYARLKREEEEAEKAGLKRKAPDNIPKSKKRKTTADVEDETVVDDTVYFRVNYDRFNIHLRNSLIERAAKERFNDSVALVLNAALKLTEATQMSVADVRSDSISISNIILHLNSPDDEDTLTSGLVGSGSKKPSPAACVKEYLGMLSSADNPTASGRETAFISFTSKSGGGGGSKIQVDFDLVARRLRRRLLEDVAREKHGTEGVRIVRLLLSSGKMDEKAISKTVMMAAKDVRPLLTALTSDGLISTFEVAKSADRNPTRMFYLWYVDEHKAFTGILQNLYKTLFNISARREVEREDPMVKAVLEKRERTDVQEDEEGLLTSMEKDVIKGWEDKEERLGVLEGRIQECVFVARELGRAVSSEDEI</sequence>
<feature type="domain" description="RNA polymerase III Rpc82 C -terminal" evidence="11">
    <location>
        <begin position="142"/>
        <end position="299"/>
    </location>
</feature>
<evidence type="ECO:0000313" key="15">
    <source>
        <dbReference type="Proteomes" id="UP000054988"/>
    </source>
</evidence>
<dbReference type="InterPro" id="IPR055207">
    <property type="entry name" value="POLR3C_WHD"/>
</dbReference>
<feature type="domain" description="RNA polymerase III subunit RPC82-related helix-turn-helix" evidence="12">
    <location>
        <begin position="9"/>
        <end position="63"/>
    </location>
</feature>
<evidence type="ECO:0000259" key="11">
    <source>
        <dbReference type="Pfam" id="PF05645"/>
    </source>
</evidence>
<comment type="subcellular location">
    <subcellularLocation>
        <location evidence="1 9">Nucleus</location>
    </subcellularLocation>
</comment>
<evidence type="ECO:0000256" key="5">
    <source>
        <dbReference type="ARBA" id="ARBA00022478"/>
    </source>
</evidence>
<organism evidence="14 15">
    <name type="scientific">Moniliophthora roreri</name>
    <name type="common">Frosty pod rot fungus</name>
    <name type="synonym">Monilia roreri</name>
    <dbReference type="NCBI Taxonomy" id="221103"/>
    <lineage>
        <taxon>Eukaryota</taxon>
        <taxon>Fungi</taxon>
        <taxon>Dikarya</taxon>
        <taxon>Basidiomycota</taxon>
        <taxon>Agaricomycotina</taxon>
        <taxon>Agaricomycetes</taxon>
        <taxon>Agaricomycetidae</taxon>
        <taxon>Agaricales</taxon>
        <taxon>Marasmiineae</taxon>
        <taxon>Marasmiaceae</taxon>
        <taxon>Moniliophthora</taxon>
    </lineage>
</organism>
<keyword evidence="5 9" id="KW-0240">DNA-directed RNA polymerase</keyword>
<dbReference type="InterPro" id="IPR039748">
    <property type="entry name" value="RPC3"/>
</dbReference>
<evidence type="ECO:0000256" key="9">
    <source>
        <dbReference type="RuleBase" id="RU367076"/>
    </source>
</evidence>
<feature type="domain" description="DNA-directed RNA polymerase III subunit RPC3 winged-helix" evidence="13">
    <location>
        <begin position="385"/>
        <end position="461"/>
    </location>
</feature>
<evidence type="ECO:0000256" key="10">
    <source>
        <dbReference type="SAM" id="MobiDB-lite"/>
    </source>
</evidence>
<evidence type="ECO:0000256" key="1">
    <source>
        <dbReference type="ARBA" id="ARBA00004123"/>
    </source>
</evidence>
<dbReference type="EMBL" id="LATX01002391">
    <property type="protein sequence ID" value="KTB30267.1"/>
    <property type="molecule type" value="Genomic_DNA"/>
</dbReference>
<dbReference type="PANTHER" id="PTHR12949:SF0">
    <property type="entry name" value="DNA-DIRECTED RNA POLYMERASE III SUBUNIT RPC3"/>
    <property type="match status" value="1"/>
</dbReference>
<name>A0A0W0F1R3_MONRR</name>
<dbReference type="InterPro" id="IPR036388">
    <property type="entry name" value="WH-like_DNA-bd_sf"/>
</dbReference>